<keyword evidence="1" id="KW-0812">Transmembrane</keyword>
<sequence length="32" mass="3639">MIAFEKYKVEILMPCMVSGGANFFNIVINIVF</sequence>
<evidence type="ECO:0000313" key="2">
    <source>
        <dbReference type="EMBL" id="RXG20128.1"/>
    </source>
</evidence>
<name>A0A4Q0P280_9FLAO</name>
<evidence type="ECO:0000313" key="3">
    <source>
        <dbReference type="Proteomes" id="UP000289859"/>
    </source>
</evidence>
<reference evidence="2 3" key="1">
    <citation type="submission" date="2018-07" db="EMBL/GenBank/DDBJ databases">
        <title>Leeuwenhoekiella genomics.</title>
        <authorList>
            <person name="Tahon G."/>
            <person name="Willems A."/>
        </authorList>
    </citation>
    <scope>NUCLEOTIDE SEQUENCE [LARGE SCALE GENOMIC DNA]</scope>
    <source>
        <strain evidence="2 3">LMG 29608</strain>
    </source>
</reference>
<evidence type="ECO:0000256" key="1">
    <source>
        <dbReference type="SAM" id="Phobius"/>
    </source>
</evidence>
<keyword evidence="1" id="KW-0472">Membrane</keyword>
<dbReference type="EMBL" id="QOVK01000013">
    <property type="protein sequence ID" value="RXG20128.1"/>
    <property type="molecule type" value="Genomic_DNA"/>
</dbReference>
<feature type="transmembrane region" description="Helical" evidence="1">
    <location>
        <begin position="12"/>
        <end position="31"/>
    </location>
</feature>
<keyword evidence="3" id="KW-1185">Reference proteome</keyword>
<dbReference type="AlphaFoldDB" id="A0A4Q0P280"/>
<gene>
    <name evidence="2" type="ORF">DSM02_2780</name>
</gene>
<accession>A0A4Q0P280</accession>
<proteinExistence type="predicted"/>
<keyword evidence="1" id="KW-1133">Transmembrane helix</keyword>
<comment type="caution">
    <text evidence="2">The sequence shown here is derived from an EMBL/GenBank/DDBJ whole genome shotgun (WGS) entry which is preliminary data.</text>
</comment>
<protein>
    <submittedName>
        <fullName evidence="2">Uncharacterized protein</fullName>
    </submittedName>
</protein>
<dbReference type="Proteomes" id="UP000289859">
    <property type="component" value="Unassembled WGS sequence"/>
</dbReference>
<organism evidence="2 3">
    <name type="scientific">Leeuwenhoekiella polynyae</name>
    <dbReference type="NCBI Taxonomy" id="1550906"/>
    <lineage>
        <taxon>Bacteria</taxon>
        <taxon>Pseudomonadati</taxon>
        <taxon>Bacteroidota</taxon>
        <taxon>Flavobacteriia</taxon>
        <taxon>Flavobacteriales</taxon>
        <taxon>Flavobacteriaceae</taxon>
        <taxon>Leeuwenhoekiella</taxon>
    </lineage>
</organism>